<comment type="pathway">
    <text evidence="1">Cell wall biogenesis; peptidoglycan recycling.</text>
</comment>
<dbReference type="HAMAP" id="MF_01270">
    <property type="entry name" value="AnhMurNAc_kinase"/>
    <property type="match status" value="1"/>
</dbReference>
<comment type="function">
    <text evidence="1">Catalyzes the specific phosphorylation of 1,6-anhydro-N-acetylmuramic acid (anhMurNAc) with the simultaneous cleavage of the 1,6-anhydro ring, generating MurNAc-6-P. Is required for the utilization of anhMurNAc either imported from the medium or derived from its own cell wall murein, and thus plays a role in cell wall recycling.</text>
</comment>
<keyword evidence="3" id="KW-1185">Reference proteome</keyword>
<accession>A0ABS9MRG2</accession>
<dbReference type="Proteomes" id="UP001297600">
    <property type="component" value="Unassembled WGS sequence"/>
</dbReference>
<feature type="binding site" evidence="1">
    <location>
        <begin position="15"/>
        <end position="22"/>
    </location>
    <ligand>
        <name>ATP</name>
        <dbReference type="ChEBI" id="CHEBI:30616"/>
    </ligand>
</feature>
<dbReference type="InterPro" id="IPR043129">
    <property type="entry name" value="ATPase_NBD"/>
</dbReference>
<evidence type="ECO:0000313" key="2">
    <source>
        <dbReference type="EMBL" id="MCG5031228.1"/>
    </source>
</evidence>
<keyword evidence="1" id="KW-0547">Nucleotide-binding</keyword>
<gene>
    <name evidence="1" type="primary">anmK</name>
    <name evidence="2" type="ORF">MAF45_07215</name>
</gene>
<keyword evidence="1" id="KW-0119">Carbohydrate metabolism</keyword>
<dbReference type="PANTHER" id="PTHR30605">
    <property type="entry name" value="ANHYDRO-N-ACETYLMURAMIC ACID KINASE"/>
    <property type="match status" value="1"/>
</dbReference>
<sequence>MPQIDSALCIGLMSGTSLDGADAVAVDFRRGDPVFRGRAHEPFAPDLRQELLGLCSPGVNELERAGQASLALAEVYARAVDKLLSQTRISRDRVLALGAHGQTVRHVPQRHFSIQLNNPARLAELTGIDVIADFRSTDLAAGGQGAPLVPAFHQKVFQSETANRCIVNIGGIANITVLPSKASGKTVFGFDCGPGNILMDHWCQLRTGRPYDEDGAWAASGLAQPDLLNRMLADPFFASAPPKSTGRELFNMEWLRSHIAQCGRSLRNRDIQATLLALTARGIANAVTAYCPETEEIYLCGGGALNGALAREIAVLMPTRTIARTDELGVRAMDVEGMAFAWLAYAWIKGEAGNCPDVTGAAGPRRLGALYPAPRSLRRAS</sequence>
<dbReference type="GO" id="GO:0016301">
    <property type="term" value="F:kinase activity"/>
    <property type="evidence" value="ECO:0007669"/>
    <property type="project" value="UniProtKB-KW"/>
</dbReference>
<reference evidence="2 3" key="1">
    <citation type="submission" date="2022-02" db="EMBL/GenBank/DDBJ databases">
        <title>Mesosutterella porci, a novel member of the family Sutterellaceae from pig feces.</title>
        <authorList>
            <person name="Wylensek D."/>
            <person name="Clavel T."/>
        </authorList>
    </citation>
    <scope>NUCLEOTIDE SEQUENCE [LARGE SCALE GENOMIC DNA]</scope>
    <source>
        <strain evidence="3">oilRF-744-wt-GAM-9</strain>
    </source>
</reference>
<proteinExistence type="inferred from homology"/>
<dbReference type="InterPro" id="IPR005338">
    <property type="entry name" value="Anhydro_N_Ac-Mur_kinase"/>
</dbReference>
<comment type="pathway">
    <text evidence="1">Amino-sugar metabolism; 1,6-anhydro-N-acetylmuramate degradation.</text>
</comment>
<comment type="caution">
    <text evidence="2">The sequence shown here is derived from an EMBL/GenBank/DDBJ whole genome shotgun (WGS) entry which is preliminary data.</text>
</comment>
<keyword evidence="1 2" id="KW-0418">Kinase</keyword>
<dbReference type="CDD" id="cd24050">
    <property type="entry name" value="ASKHA_NBD_ANMK"/>
    <property type="match status" value="1"/>
</dbReference>
<dbReference type="RefSeq" id="WP_237978961.1">
    <property type="nucleotide sequence ID" value="NZ_JAKNCT010000008.1"/>
</dbReference>
<dbReference type="PANTHER" id="PTHR30605:SF0">
    <property type="entry name" value="ANHYDRO-N-ACETYLMURAMIC ACID KINASE"/>
    <property type="match status" value="1"/>
</dbReference>
<evidence type="ECO:0000256" key="1">
    <source>
        <dbReference type="HAMAP-Rule" id="MF_01270"/>
    </source>
</evidence>
<name>A0ABS9MRG2_9BURK</name>
<protein>
    <recommendedName>
        <fullName evidence="1">Anhydro-N-acetylmuramic acid kinase</fullName>
        <ecNumber evidence="1">2.7.1.170</ecNumber>
    </recommendedName>
    <alternativeName>
        <fullName evidence="1">AnhMurNAc kinase</fullName>
    </alternativeName>
</protein>
<keyword evidence="1 2" id="KW-0808">Transferase</keyword>
<dbReference type="EC" id="2.7.1.170" evidence="1"/>
<dbReference type="SUPFAM" id="SSF53067">
    <property type="entry name" value="Actin-like ATPase domain"/>
    <property type="match status" value="1"/>
</dbReference>
<dbReference type="NCBIfam" id="NF007139">
    <property type="entry name" value="PRK09585.1-3"/>
    <property type="match status" value="1"/>
</dbReference>
<dbReference type="Gene3D" id="3.30.420.40">
    <property type="match status" value="2"/>
</dbReference>
<organism evidence="2 3">
    <name type="scientific">Mesosutterella porci</name>
    <dbReference type="NCBI Taxonomy" id="2915351"/>
    <lineage>
        <taxon>Bacteria</taxon>
        <taxon>Pseudomonadati</taxon>
        <taxon>Pseudomonadota</taxon>
        <taxon>Betaproteobacteria</taxon>
        <taxon>Burkholderiales</taxon>
        <taxon>Sutterellaceae</taxon>
        <taxon>Mesosutterella</taxon>
    </lineage>
</organism>
<dbReference type="EMBL" id="JAKNCT010000008">
    <property type="protein sequence ID" value="MCG5031228.1"/>
    <property type="molecule type" value="Genomic_DNA"/>
</dbReference>
<dbReference type="Pfam" id="PF03702">
    <property type="entry name" value="AnmK"/>
    <property type="match status" value="1"/>
</dbReference>
<keyword evidence="1" id="KW-0067">ATP-binding</keyword>
<comment type="catalytic activity">
    <reaction evidence="1">
        <text>1,6-anhydro-N-acetyl-beta-muramate + ATP + H2O = N-acetyl-D-muramate 6-phosphate + ADP + H(+)</text>
        <dbReference type="Rhea" id="RHEA:24952"/>
        <dbReference type="ChEBI" id="CHEBI:15377"/>
        <dbReference type="ChEBI" id="CHEBI:15378"/>
        <dbReference type="ChEBI" id="CHEBI:30616"/>
        <dbReference type="ChEBI" id="CHEBI:58690"/>
        <dbReference type="ChEBI" id="CHEBI:58722"/>
        <dbReference type="ChEBI" id="CHEBI:456216"/>
        <dbReference type="EC" id="2.7.1.170"/>
    </reaction>
</comment>
<comment type="similarity">
    <text evidence="1">Belongs to the anhydro-N-acetylmuramic acid kinase family.</text>
</comment>
<evidence type="ECO:0000313" key="3">
    <source>
        <dbReference type="Proteomes" id="UP001297600"/>
    </source>
</evidence>